<dbReference type="SUPFAM" id="SSF51445">
    <property type="entry name" value="(Trans)glycosidases"/>
    <property type="match status" value="1"/>
</dbReference>
<dbReference type="PANTHER" id="PTHR10357">
    <property type="entry name" value="ALPHA-AMYLASE FAMILY MEMBER"/>
    <property type="match status" value="1"/>
</dbReference>
<dbReference type="SMART" id="SM00642">
    <property type="entry name" value="Aamy"/>
    <property type="match status" value="1"/>
</dbReference>
<keyword evidence="10" id="KW-1185">Reference proteome</keyword>
<dbReference type="OrthoDB" id="1740265at2759"/>
<keyword evidence="2" id="KW-0479">Metal-binding</keyword>
<dbReference type="GO" id="GO:0046872">
    <property type="term" value="F:metal ion binding"/>
    <property type="evidence" value="ECO:0007669"/>
    <property type="project" value="UniProtKB-KW"/>
</dbReference>
<feature type="non-terminal residue" evidence="8">
    <location>
        <position position="1"/>
    </location>
</feature>
<protein>
    <submittedName>
        <fullName evidence="9">Alpha-amylase 2 (1,4-alpha-D-gluca n glucanohydrolase 2)</fullName>
    </submittedName>
</protein>
<feature type="domain" description="Glycosyl hydrolase family 13 catalytic" evidence="7">
    <location>
        <begin position="370"/>
        <end position="828"/>
    </location>
</feature>
<dbReference type="InterPro" id="IPR027417">
    <property type="entry name" value="P-loop_NTPase"/>
</dbReference>
<proteinExistence type="predicted"/>
<dbReference type="GO" id="GO:0005524">
    <property type="term" value="F:ATP binding"/>
    <property type="evidence" value="ECO:0007669"/>
    <property type="project" value="UniProtKB-KW"/>
</dbReference>
<evidence type="ECO:0000256" key="4">
    <source>
        <dbReference type="ARBA" id="ARBA00022741"/>
    </source>
</evidence>
<dbReference type="AlphaFoldDB" id="A0A9P1GRS9"/>
<keyword evidence="4" id="KW-0547">Nucleotide-binding</keyword>
<gene>
    <name evidence="8" type="ORF">C1SCF055_LOCUS44135</name>
</gene>
<evidence type="ECO:0000313" key="10">
    <source>
        <dbReference type="Proteomes" id="UP001152797"/>
    </source>
</evidence>
<feature type="region of interest" description="Disordered" evidence="6">
    <location>
        <begin position="138"/>
        <end position="172"/>
    </location>
</feature>
<comment type="caution">
    <text evidence="8">The sequence shown here is derived from an EMBL/GenBank/DDBJ whole genome shotgun (WGS) entry which is preliminary data.</text>
</comment>
<dbReference type="InterPro" id="IPR010488">
    <property type="entry name" value="Zeta_toxin_domain"/>
</dbReference>
<dbReference type="GO" id="GO:0005975">
    <property type="term" value="P:carbohydrate metabolic process"/>
    <property type="evidence" value="ECO:0007669"/>
    <property type="project" value="InterPro"/>
</dbReference>
<dbReference type="EMBL" id="CAMXCT020006763">
    <property type="protein sequence ID" value="CAL1173021.1"/>
    <property type="molecule type" value="Genomic_DNA"/>
</dbReference>
<dbReference type="Gene3D" id="3.40.50.300">
    <property type="entry name" value="P-loop containing nucleotide triphosphate hydrolases"/>
    <property type="match status" value="1"/>
</dbReference>
<evidence type="ECO:0000256" key="6">
    <source>
        <dbReference type="SAM" id="MobiDB-lite"/>
    </source>
</evidence>
<sequence length="935" mass="109098">ETDEEVHRWSVRRSVDDFEDTVRSGLRPNVVFDSSGSNAHWLRHRIDLARRRGYFTELLWVDVPVEIALLRNRNRGFQQNRRGQFCPEKIILDKAKVLERSFEELSKVVHVAERMQNWSEDSHELEEAKEDLYLYPAPRSRPPALRPGMKQYGEAPDGARPPSPSAGSRRKLRIGPWKRNEEVTKRKDARLAWMDRVYRGDREYYVDKHVLGSRQVLLERNKFPYELPPGAEHWTIWSRKQMDHQELCDYVEAWLDAREPHHVVSWNYDDNRGRRTINIWHVHIYFQGRGGRAPNLLCPSHEEATMGAKEKEEVRRWEADLFVINLDCEDVKLLQRKPWRRRKDKSPRHYGHAGHQPRGLHAIDGKSVYLVMPDRFGREGGVSAGDHSSCEGNNWCNGTLQGITEHLDYIQGMGFDCIWVTPVVLNLYGPDGQSGYGYHGYWAQDWFRIDPNFGTTEDMKRLVNKTHELGMCFILDIVLNHVRPIHSLAELALVNPFNETEYFHLRNISNMTFDEYTEKMSGWPYPTQGIGPGAQCYLQFFANGEPDGTNNGTYCNNYPGNNYSKENYFGDRAHGPPYLKYCSVGNYECSGYNEVMSQQGWFYDLADLNQSVPFVREQLKKYVMWLVDEFDVDGFRLDTTPYMPHWWLKEVQEMLSALDNPLHILGEVTASNISFHASYQLKDGHPVLGGMENFPLVYAAVPGYCGWPNQLLSPVAQYDLNYLSNFTRVQLFSGLYSNTDLLMNMMDNQDDPPIASLTHSLDGTSGGCQDDVHRLLNAWAWLFFARGMPVLTWGDEQGNTVFRNSLWQFKWNQTTWQYDLIKKMNRIRKERKLHKKFMRVPKLLCKDDCGKDQFVFHRGPRRHKDSVWVFTNNLPSYTREVTYNVHLPKAPPGYRWKNIFDEQQNFGRERVLGFVWTHSTKPLVLVPVPDHQHSW</sequence>
<keyword evidence="5" id="KW-0067">ATP-binding</keyword>
<name>A0A9P1GRS9_9DINO</name>
<dbReference type="InterPro" id="IPR017853">
    <property type="entry name" value="GH"/>
</dbReference>
<dbReference type="InterPro" id="IPR006047">
    <property type="entry name" value="GH13_cat_dom"/>
</dbReference>
<evidence type="ECO:0000313" key="9">
    <source>
        <dbReference type="EMBL" id="CAL4806958.1"/>
    </source>
</evidence>
<comment type="cofactor">
    <cofactor evidence="1">
        <name>Ca(2+)</name>
        <dbReference type="ChEBI" id="CHEBI:29108"/>
    </cofactor>
</comment>
<organism evidence="8">
    <name type="scientific">Cladocopium goreaui</name>
    <dbReference type="NCBI Taxonomy" id="2562237"/>
    <lineage>
        <taxon>Eukaryota</taxon>
        <taxon>Sar</taxon>
        <taxon>Alveolata</taxon>
        <taxon>Dinophyceae</taxon>
        <taxon>Suessiales</taxon>
        <taxon>Symbiodiniaceae</taxon>
        <taxon>Cladocopium</taxon>
    </lineage>
</organism>
<dbReference type="Proteomes" id="UP001152797">
    <property type="component" value="Unassembled WGS sequence"/>
</dbReference>
<evidence type="ECO:0000256" key="2">
    <source>
        <dbReference type="ARBA" id="ARBA00022723"/>
    </source>
</evidence>
<dbReference type="EMBL" id="CAMXCT030006763">
    <property type="protein sequence ID" value="CAL4806958.1"/>
    <property type="molecule type" value="Genomic_DNA"/>
</dbReference>
<evidence type="ECO:0000256" key="3">
    <source>
        <dbReference type="ARBA" id="ARBA00022729"/>
    </source>
</evidence>
<dbReference type="EMBL" id="CAMXCT010006763">
    <property type="protein sequence ID" value="CAI4019646.1"/>
    <property type="molecule type" value="Genomic_DNA"/>
</dbReference>
<evidence type="ECO:0000259" key="7">
    <source>
        <dbReference type="SMART" id="SM00642"/>
    </source>
</evidence>
<dbReference type="Pfam" id="PF06414">
    <property type="entry name" value="Zeta_toxin"/>
    <property type="match status" value="1"/>
</dbReference>
<evidence type="ECO:0000313" key="8">
    <source>
        <dbReference type="EMBL" id="CAI4019646.1"/>
    </source>
</evidence>
<evidence type="ECO:0000256" key="5">
    <source>
        <dbReference type="ARBA" id="ARBA00022840"/>
    </source>
</evidence>
<evidence type="ECO:0000256" key="1">
    <source>
        <dbReference type="ARBA" id="ARBA00001913"/>
    </source>
</evidence>
<dbReference type="GO" id="GO:0016301">
    <property type="term" value="F:kinase activity"/>
    <property type="evidence" value="ECO:0007669"/>
    <property type="project" value="InterPro"/>
</dbReference>
<accession>A0A9P1GRS9</accession>
<reference evidence="8" key="1">
    <citation type="submission" date="2022-10" db="EMBL/GenBank/DDBJ databases">
        <authorList>
            <person name="Chen Y."/>
            <person name="Dougan E. K."/>
            <person name="Chan C."/>
            <person name="Rhodes N."/>
            <person name="Thang M."/>
        </authorList>
    </citation>
    <scope>NUCLEOTIDE SEQUENCE</scope>
</reference>
<dbReference type="PANTHER" id="PTHR10357:SF215">
    <property type="entry name" value="ALPHA-AMYLASE 1"/>
    <property type="match status" value="1"/>
</dbReference>
<dbReference type="Pfam" id="PF00128">
    <property type="entry name" value="Alpha-amylase"/>
    <property type="match status" value="2"/>
</dbReference>
<reference evidence="9 10" key="2">
    <citation type="submission" date="2024-05" db="EMBL/GenBank/DDBJ databases">
        <authorList>
            <person name="Chen Y."/>
            <person name="Shah S."/>
            <person name="Dougan E. K."/>
            <person name="Thang M."/>
            <person name="Chan C."/>
        </authorList>
    </citation>
    <scope>NUCLEOTIDE SEQUENCE [LARGE SCALE GENOMIC DNA]</scope>
</reference>
<keyword evidence="3" id="KW-0732">Signal</keyword>
<dbReference type="Gene3D" id="3.20.20.80">
    <property type="entry name" value="Glycosidases"/>
    <property type="match status" value="2"/>
</dbReference>